<evidence type="ECO:0000256" key="1">
    <source>
        <dbReference type="SAM" id="MobiDB-lite"/>
    </source>
</evidence>
<dbReference type="AlphaFoldDB" id="A0A5C6SUR3"/>
<dbReference type="EMBL" id="VMNF01000008">
    <property type="protein sequence ID" value="TXC02423.1"/>
    <property type="molecule type" value="Genomic_DNA"/>
</dbReference>
<feature type="compositionally biased region" description="Basic and acidic residues" evidence="1">
    <location>
        <begin position="15"/>
        <end position="24"/>
    </location>
</feature>
<feature type="region of interest" description="Disordered" evidence="1">
    <location>
        <begin position="1"/>
        <end position="27"/>
    </location>
</feature>
<dbReference type="Proteomes" id="UP000321331">
    <property type="component" value="Unassembled WGS sequence"/>
</dbReference>
<feature type="compositionally biased region" description="Polar residues" evidence="1">
    <location>
        <begin position="1"/>
        <end position="10"/>
    </location>
</feature>
<protein>
    <submittedName>
        <fullName evidence="2">Uncharacterized protein</fullName>
    </submittedName>
</protein>
<proteinExistence type="predicted"/>
<accession>A0A5C6SUR3</accession>
<sequence length="54" mass="5913">MHGLNEQKSALSAFEPRKANEKATRRGVIGDMPEPYLQAENVYLVLSSRPAGAI</sequence>
<evidence type="ECO:0000313" key="3">
    <source>
        <dbReference type="Proteomes" id="UP000321331"/>
    </source>
</evidence>
<organism evidence="2 3">
    <name type="scientific">Fusarium oxysporum f. sp. cubense</name>
    <dbReference type="NCBI Taxonomy" id="61366"/>
    <lineage>
        <taxon>Eukaryota</taxon>
        <taxon>Fungi</taxon>
        <taxon>Dikarya</taxon>
        <taxon>Ascomycota</taxon>
        <taxon>Pezizomycotina</taxon>
        <taxon>Sordariomycetes</taxon>
        <taxon>Hypocreomycetidae</taxon>
        <taxon>Hypocreales</taxon>
        <taxon>Nectriaceae</taxon>
        <taxon>Fusarium</taxon>
        <taxon>Fusarium oxysporum species complex</taxon>
    </lineage>
</organism>
<evidence type="ECO:0000313" key="2">
    <source>
        <dbReference type="EMBL" id="TXC02423.1"/>
    </source>
</evidence>
<comment type="caution">
    <text evidence="2">The sequence shown here is derived from an EMBL/GenBank/DDBJ whole genome shotgun (WGS) entry which is preliminary data.</text>
</comment>
<name>A0A5C6SUR3_FUSOC</name>
<reference evidence="2 3" key="1">
    <citation type="submission" date="2019-07" db="EMBL/GenBank/DDBJ databases">
        <title>The First High-Quality Draft Genome Sequence of the Causal Agent of the Current Panama Disease Epidemic.</title>
        <authorList>
            <person name="Warmington R.J."/>
            <person name="Kay W."/>
            <person name="Jeffries A."/>
            <person name="Bebber D."/>
            <person name="Moore K."/>
            <person name="Studholme D.J."/>
        </authorList>
    </citation>
    <scope>NUCLEOTIDE SEQUENCE [LARGE SCALE GENOMIC DNA]</scope>
    <source>
        <strain evidence="2 3">TR4</strain>
    </source>
</reference>
<gene>
    <name evidence="2" type="ORF">FocTR4_00015370</name>
</gene>